<protein>
    <recommendedName>
        <fullName evidence="2">Heterokaryon incompatibility domain-containing protein</fullName>
    </recommendedName>
</protein>
<dbReference type="PANTHER" id="PTHR33112">
    <property type="entry name" value="DOMAIN PROTEIN, PUTATIVE-RELATED"/>
    <property type="match status" value="1"/>
</dbReference>
<dbReference type="OrthoDB" id="5428863at2759"/>
<evidence type="ECO:0000256" key="1">
    <source>
        <dbReference type="SAM" id="MobiDB-lite"/>
    </source>
</evidence>
<proteinExistence type="predicted"/>
<dbReference type="InterPro" id="IPR010730">
    <property type="entry name" value="HET"/>
</dbReference>
<sequence length="691" mass="78825">MEQPQDHTNSDAEFAFSSTESEASDEAAKEEAILATLRRTYADYKKAYPQGDLCQRCACINWANLLSNQDLHDRDVWNELFLFCVPETSQEPSASSCPLCRLMSPDRMFGKDPDRTLFVYNACRLVRYPRGPDKHGWEQYAPCLELRDSYAPQEGSRCADRKYILQDACTGTQCYLLRKLDSAFIDYEILRQWLRYCKRQHTGCNHIYDSFISGLKVIDCTTGNVINAPQNTAFHCVALSYVWGGTKSSGKDQDKFPATICDAITVTVQLGYRYLWVDQYCINQLAAGHKQAQIQLMGRIYAEAELVIIAAAGSSSDYGLPGVSTKARVAQRRTLLDDDVEMIAMNEPDRELRMSTWAQRGWTHQEGYLATRRLVFTDNEVLYVCNQGVWQESVQRPAMENDGHYLFMTNECFPRTALSLANNYTVIFGFLLNYSQKTLSYDSDILNACIGVLNKLVGHRHFWGMVVPQLNSGRYVPLCLEWRSQIPGQRREGFPSWPWAATTGPKMFHWCGQKDHREGYVAHIRTIDGRWLPPEEQTESQCDPLPMNLGPTLRLDATLYTAFLSMDTKYRKPEKYEKERNKTPKVIFQSTDGNSGEIEIVFNLELDAKVTESDLKNGIRAILVSGKELHILDPTFMILQAVGDHYKRIGITSTAICRILEKRTGTMRERSITEMLSYEACRGSEETIHIE</sequence>
<dbReference type="Pfam" id="PF06985">
    <property type="entry name" value="HET"/>
    <property type="match status" value="1"/>
</dbReference>
<feature type="compositionally biased region" description="Low complexity" evidence="1">
    <location>
        <begin position="11"/>
        <end position="21"/>
    </location>
</feature>
<dbReference type="PANTHER" id="PTHR33112:SF1">
    <property type="entry name" value="HETEROKARYON INCOMPATIBILITY DOMAIN-CONTAINING PROTEIN"/>
    <property type="match status" value="1"/>
</dbReference>
<evidence type="ECO:0000259" key="2">
    <source>
        <dbReference type="Pfam" id="PF06985"/>
    </source>
</evidence>
<organism evidence="3 4">
    <name type="scientific">Alternaria arborescens</name>
    <dbReference type="NCBI Taxonomy" id="156630"/>
    <lineage>
        <taxon>Eukaryota</taxon>
        <taxon>Fungi</taxon>
        <taxon>Dikarya</taxon>
        <taxon>Ascomycota</taxon>
        <taxon>Pezizomycotina</taxon>
        <taxon>Dothideomycetes</taxon>
        <taxon>Pleosporomycetidae</taxon>
        <taxon>Pleosporales</taxon>
        <taxon>Pleosporineae</taxon>
        <taxon>Pleosporaceae</taxon>
        <taxon>Alternaria</taxon>
        <taxon>Alternaria sect. Alternaria</taxon>
    </lineage>
</organism>
<gene>
    <name evidence="3" type="ORF">AA0113_g6363</name>
</gene>
<dbReference type="AlphaFoldDB" id="A0A4Q4RX30"/>
<evidence type="ECO:0000313" key="3">
    <source>
        <dbReference type="EMBL" id="RYO61851.1"/>
    </source>
</evidence>
<dbReference type="EMBL" id="PEJP01000023">
    <property type="protein sequence ID" value="RYO61851.1"/>
    <property type="molecule type" value="Genomic_DNA"/>
</dbReference>
<dbReference type="Proteomes" id="UP000293823">
    <property type="component" value="Unassembled WGS sequence"/>
</dbReference>
<keyword evidence="4" id="KW-1185">Reference proteome</keyword>
<comment type="caution">
    <text evidence="3">The sequence shown here is derived from an EMBL/GenBank/DDBJ whole genome shotgun (WGS) entry which is preliminary data.</text>
</comment>
<accession>A0A4Q4RX30</accession>
<feature type="domain" description="Heterokaryon incompatibility" evidence="2">
    <location>
        <begin position="237"/>
        <end position="366"/>
    </location>
</feature>
<feature type="compositionally biased region" description="Basic and acidic residues" evidence="1">
    <location>
        <begin position="1"/>
        <end position="10"/>
    </location>
</feature>
<feature type="region of interest" description="Disordered" evidence="1">
    <location>
        <begin position="1"/>
        <end position="27"/>
    </location>
</feature>
<evidence type="ECO:0000313" key="4">
    <source>
        <dbReference type="Proteomes" id="UP000293823"/>
    </source>
</evidence>
<name>A0A4Q4RX30_9PLEO</name>
<reference evidence="4" key="1">
    <citation type="journal article" date="2019" name="bioRxiv">
        <title>Genomics, evolutionary history and diagnostics of the Alternaria alternata species group including apple and Asian pear pathotypes.</title>
        <authorList>
            <person name="Armitage A.D."/>
            <person name="Cockerton H.M."/>
            <person name="Sreenivasaprasad S."/>
            <person name="Woodhall J.W."/>
            <person name="Lane C.R."/>
            <person name="Harrison R.J."/>
            <person name="Clarkson J.P."/>
        </authorList>
    </citation>
    <scope>NUCLEOTIDE SEQUENCE [LARGE SCALE GENOMIC DNA]</scope>
    <source>
        <strain evidence="4">RGR 97.0016</strain>
    </source>
</reference>